<dbReference type="Pfam" id="PF01909">
    <property type="entry name" value="NTP_transf_2"/>
    <property type="match status" value="1"/>
</dbReference>
<evidence type="ECO:0000256" key="4">
    <source>
        <dbReference type="ARBA" id="ARBA00022695"/>
    </source>
</evidence>
<comment type="similarity">
    <text evidence="9">Belongs to the MntA antitoxin family.</text>
</comment>
<reference evidence="12" key="1">
    <citation type="submission" date="2020-03" db="EMBL/GenBank/DDBJ databases">
        <title>Complete genome sequence of sulfur-oxidizing bacterium skT11.</title>
        <authorList>
            <person name="Kanda M."/>
            <person name="Kojima H."/>
            <person name="Fukui M."/>
        </authorList>
    </citation>
    <scope>NUCLEOTIDE SEQUENCE [LARGE SCALE GENOMIC DNA]</scope>
    <source>
        <strain evidence="12">skT11</strain>
    </source>
</reference>
<dbReference type="EMBL" id="AP022853">
    <property type="protein sequence ID" value="BCB28116.1"/>
    <property type="molecule type" value="Genomic_DNA"/>
</dbReference>
<keyword evidence="2" id="KW-1277">Toxin-antitoxin system</keyword>
<dbReference type="InterPro" id="IPR043519">
    <property type="entry name" value="NT_sf"/>
</dbReference>
<keyword evidence="12" id="KW-1185">Reference proteome</keyword>
<dbReference type="CDD" id="cd05403">
    <property type="entry name" value="NT_KNTase_like"/>
    <property type="match status" value="1"/>
</dbReference>
<dbReference type="Proteomes" id="UP000502260">
    <property type="component" value="Chromosome"/>
</dbReference>
<evidence type="ECO:0000256" key="1">
    <source>
        <dbReference type="ARBA" id="ARBA00001946"/>
    </source>
</evidence>
<dbReference type="AlphaFoldDB" id="A0A6F8VGG7"/>
<keyword evidence="6" id="KW-0547">Nucleotide-binding</keyword>
<organism evidence="11 12">
    <name type="scientific">Sulfurimicrobium lacus</name>
    <dbReference type="NCBI Taxonomy" id="2715678"/>
    <lineage>
        <taxon>Bacteria</taxon>
        <taxon>Pseudomonadati</taxon>
        <taxon>Pseudomonadota</taxon>
        <taxon>Betaproteobacteria</taxon>
        <taxon>Nitrosomonadales</taxon>
        <taxon>Sulfuricellaceae</taxon>
        <taxon>Sulfurimicrobium</taxon>
    </lineage>
</organism>
<gene>
    <name evidence="11" type="ORF">SKTS_30020</name>
</gene>
<proteinExistence type="inferred from homology"/>
<dbReference type="GO" id="GO:0016779">
    <property type="term" value="F:nucleotidyltransferase activity"/>
    <property type="evidence" value="ECO:0007669"/>
    <property type="project" value="UniProtKB-KW"/>
</dbReference>
<evidence type="ECO:0000256" key="2">
    <source>
        <dbReference type="ARBA" id="ARBA00022649"/>
    </source>
</evidence>
<dbReference type="SUPFAM" id="SSF81301">
    <property type="entry name" value="Nucleotidyltransferase"/>
    <property type="match status" value="1"/>
</dbReference>
<keyword evidence="4" id="KW-0548">Nucleotidyltransferase</keyword>
<dbReference type="PANTHER" id="PTHR33571">
    <property type="entry name" value="SSL8005 PROTEIN"/>
    <property type="match status" value="1"/>
</dbReference>
<evidence type="ECO:0000256" key="8">
    <source>
        <dbReference type="ARBA" id="ARBA00022842"/>
    </source>
</evidence>
<keyword evidence="8" id="KW-0460">Magnesium</keyword>
<evidence type="ECO:0000313" key="12">
    <source>
        <dbReference type="Proteomes" id="UP000502260"/>
    </source>
</evidence>
<evidence type="ECO:0000256" key="5">
    <source>
        <dbReference type="ARBA" id="ARBA00022723"/>
    </source>
</evidence>
<keyword evidence="5" id="KW-0479">Metal-binding</keyword>
<evidence type="ECO:0000256" key="3">
    <source>
        <dbReference type="ARBA" id="ARBA00022679"/>
    </source>
</evidence>
<dbReference type="RefSeq" id="WP_173066942.1">
    <property type="nucleotide sequence ID" value="NZ_AP022853.1"/>
</dbReference>
<protein>
    <recommendedName>
        <fullName evidence="10">Polymerase nucleotidyl transferase domain-containing protein</fullName>
    </recommendedName>
</protein>
<evidence type="ECO:0000259" key="10">
    <source>
        <dbReference type="Pfam" id="PF01909"/>
    </source>
</evidence>
<keyword evidence="7" id="KW-0067">ATP-binding</keyword>
<evidence type="ECO:0000256" key="7">
    <source>
        <dbReference type="ARBA" id="ARBA00022840"/>
    </source>
</evidence>
<evidence type="ECO:0000313" key="11">
    <source>
        <dbReference type="EMBL" id="BCB28116.1"/>
    </source>
</evidence>
<evidence type="ECO:0000256" key="9">
    <source>
        <dbReference type="ARBA" id="ARBA00038276"/>
    </source>
</evidence>
<dbReference type="Gene3D" id="3.30.460.10">
    <property type="entry name" value="Beta Polymerase, domain 2"/>
    <property type="match status" value="1"/>
</dbReference>
<dbReference type="InterPro" id="IPR002934">
    <property type="entry name" value="Polymerase_NTP_transf_dom"/>
</dbReference>
<accession>A0A6F8VGG7</accession>
<feature type="domain" description="Polymerase nucleotidyl transferase" evidence="10">
    <location>
        <begin position="13"/>
        <end position="94"/>
    </location>
</feature>
<sequence>MSQPKISLPQDQLSRFCRQWKIAEFALFGSVLRDDFRPDSDIDVLVTFLPDASWSLFDHVEMRDELAAMLGRKVDLLTRNAVEQSRNQIRRRAILESAEVIHAAA</sequence>
<comment type="cofactor">
    <cofactor evidence="1">
        <name>Mg(2+)</name>
        <dbReference type="ChEBI" id="CHEBI:18420"/>
    </cofactor>
</comment>
<dbReference type="PANTHER" id="PTHR33571:SF12">
    <property type="entry name" value="BSL3053 PROTEIN"/>
    <property type="match status" value="1"/>
</dbReference>
<keyword evidence="3" id="KW-0808">Transferase</keyword>
<evidence type="ECO:0000256" key="6">
    <source>
        <dbReference type="ARBA" id="ARBA00022741"/>
    </source>
</evidence>
<dbReference type="InterPro" id="IPR052038">
    <property type="entry name" value="Type-VII_TA_antitoxin"/>
</dbReference>
<dbReference type="GO" id="GO:0046872">
    <property type="term" value="F:metal ion binding"/>
    <property type="evidence" value="ECO:0007669"/>
    <property type="project" value="UniProtKB-KW"/>
</dbReference>
<name>A0A6F8VGG7_9PROT</name>
<dbReference type="GO" id="GO:0005524">
    <property type="term" value="F:ATP binding"/>
    <property type="evidence" value="ECO:0007669"/>
    <property type="project" value="UniProtKB-KW"/>
</dbReference>
<dbReference type="KEGG" id="slac:SKTS_30020"/>